<protein>
    <submittedName>
        <fullName evidence="8">Membrane protein</fullName>
    </submittedName>
</protein>
<evidence type="ECO:0000256" key="5">
    <source>
        <dbReference type="ARBA" id="ARBA00023136"/>
    </source>
</evidence>
<dbReference type="InterPro" id="IPR023845">
    <property type="entry name" value="DUF3817_TM"/>
</dbReference>
<sequence>MGYTMKTALGRLRIMAILEGISYILLGITMPLKYLNDMPLPNYIVGMIHGVLFIMYCLLVVIVAVKMKWKFKMIVLAFLASLIPFGTFYADWKWFKMMEINNR</sequence>
<keyword evidence="2" id="KW-1003">Cell membrane</keyword>
<organism evidence="9 10">
    <name type="scientific">Marivirga lumbricoides</name>
    <dbReference type="NCBI Taxonomy" id="1046115"/>
    <lineage>
        <taxon>Bacteria</taxon>
        <taxon>Pseudomonadati</taxon>
        <taxon>Bacteroidota</taxon>
        <taxon>Cytophagia</taxon>
        <taxon>Cytophagales</taxon>
        <taxon>Marivirgaceae</taxon>
        <taxon>Marivirga</taxon>
    </lineage>
</organism>
<keyword evidence="3 6" id="KW-0812">Transmembrane</keyword>
<dbReference type="Proteomes" id="UP000240608">
    <property type="component" value="Unassembled WGS sequence"/>
</dbReference>
<proteinExistence type="predicted"/>
<evidence type="ECO:0000256" key="4">
    <source>
        <dbReference type="ARBA" id="ARBA00022989"/>
    </source>
</evidence>
<feature type="transmembrane region" description="Helical" evidence="6">
    <location>
        <begin position="44"/>
        <end position="64"/>
    </location>
</feature>
<name>A0A2T4DVL6_9BACT</name>
<evidence type="ECO:0000313" key="9">
    <source>
        <dbReference type="EMBL" id="PTB97806.1"/>
    </source>
</evidence>
<dbReference type="EMBL" id="PYVU01000005">
    <property type="protein sequence ID" value="PTB97806.1"/>
    <property type="molecule type" value="Genomic_DNA"/>
</dbReference>
<keyword evidence="5 6" id="KW-0472">Membrane</keyword>
<dbReference type="GO" id="GO:0005886">
    <property type="term" value="C:plasma membrane"/>
    <property type="evidence" value="ECO:0007669"/>
    <property type="project" value="UniProtKB-SubCell"/>
</dbReference>
<comment type="subcellular location">
    <subcellularLocation>
        <location evidence="1">Cell membrane</location>
        <topology evidence="1">Multi-pass membrane protein</topology>
    </subcellularLocation>
</comment>
<dbReference type="AlphaFoldDB" id="A0A2T4DVL6"/>
<feature type="transmembrane region" description="Helical" evidence="6">
    <location>
        <begin position="71"/>
        <end position="90"/>
    </location>
</feature>
<reference evidence="8" key="1">
    <citation type="journal article" date="2014" name="Int. J. Syst. Evol. Microbiol.">
        <title>Complete genome of a new Firmicutes species belonging to the dominant human colonic microbiota ('Ruminococcus bicirculans') reveals two chromosomes and a selective capacity to utilize plant glucans.</title>
        <authorList>
            <consortium name="NISC Comparative Sequencing Program"/>
            <person name="Wegmann U."/>
            <person name="Louis P."/>
            <person name="Goesmann A."/>
            <person name="Henrissat B."/>
            <person name="Duncan S.H."/>
            <person name="Flint H.J."/>
        </authorList>
    </citation>
    <scope>NUCLEOTIDE SEQUENCE</scope>
    <source>
        <strain evidence="8">CGMCC 1.10832</strain>
    </source>
</reference>
<dbReference type="PANTHER" id="PTHR40077:SF1">
    <property type="entry name" value="MEMBRANE PROTEIN"/>
    <property type="match status" value="1"/>
</dbReference>
<comment type="caution">
    <text evidence="9">The sequence shown here is derived from an EMBL/GenBank/DDBJ whole genome shotgun (WGS) entry which is preliminary data.</text>
</comment>
<dbReference type="EMBL" id="BMEC01000003">
    <property type="protein sequence ID" value="GGC28841.1"/>
    <property type="molecule type" value="Genomic_DNA"/>
</dbReference>
<keyword evidence="11" id="KW-1185">Reference proteome</keyword>
<feature type="transmembrane region" description="Helical" evidence="6">
    <location>
        <begin position="12"/>
        <end position="32"/>
    </location>
</feature>
<reference evidence="8" key="4">
    <citation type="submission" date="2024-05" db="EMBL/GenBank/DDBJ databases">
        <authorList>
            <person name="Sun Q."/>
            <person name="Zhou Y."/>
        </authorList>
    </citation>
    <scope>NUCLEOTIDE SEQUENCE</scope>
    <source>
        <strain evidence="8">CGMCC 1.10832</strain>
    </source>
</reference>
<gene>
    <name evidence="9" type="ORF">C9994_01265</name>
    <name evidence="8" type="ORF">GCM10011506_12800</name>
</gene>
<dbReference type="PANTHER" id="PTHR40077">
    <property type="entry name" value="MEMBRANE PROTEIN-RELATED"/>
    <property type="match status" value="1"/>
</dbReference>
<evidence type="ECO:0000313" key="8">
    <source>
        <dbReference type="EMBL" id="GGC28841.1"/>
    </source>
</evidence>
<reference evidence="11" key="3">
    <citation type="journal article" date="2019" name="Int. J. Syst. Evol. Microbiol.">
        <title>The Global Catalogue of Microorganisms (GCM) 10K type strain sequencing project: providing services to taxonomists for standard genome sequencing and annotation.</title>
        <authorList>
            <consortium name="The Broad Institute Genomics Platform"/>
            <consortium name="The Broad Institute Genome Sequencing Center for Infectious Disease"/>
            <person name="Wu L."/>
            <person name="Ma J."/>
        </authorList>
    </citation>
    <scope>NUCLEOTIDE SEQUENCE [LARGE SCALE GENOMIC DNA]</scope>
    <source>
        <strain evidence="11">CGMCC 1.10832</strain>
    </source>
</reference>
<evidence type="ECO:0000256" key="1">
    <source>
        <dbReference type="ARBA" id="ARBA00004651"/>
    </source>
</evidence>
<dbReference type="Proteomes" id="UP000636010">
    <property type="component" value="Unassembled WGS sequence"/>
</dbReference>
<evidence type="ECO:0000256" key="6">
    <source>
        <dbReference type="SAM" id="Phobius"/>
    </source>
</evidence>
<evidence type="ECO:0000259" key="7">
    <source>
        <dbReference type="Pfam" id="PF12823"/>
    </source>
</evidence>
<evidence type="ECO:0000256" key="2">
    <source>
        <dbReference type="ARBA" id="ARBA00022475"/>
    </source>
</evidence>
<evidence type="ECO:0000313" key="10">
    <source>
        <dbReference type="Proteomes" id="UP000240608"/>
    </source>
</evidence>
<reference evidence="9 10" key="2">
    <citation type="submission" date="2018-03" db="EMBL/GenBank/DDBJ databases">
        <title>Cross-interface Injection: A General Nanoliter Liquid Handling Method Applied to Single Cells Genome Amplification Automated Nanoliter Liquid Handling Applied to Single Cell Multiple Displacement Amplification.</title>
        <authorList>
            <person name="Yun J."/>
            <person name="Xu P."/>
            <person name="Xu J."/>
            <person name="Dai X."/>
            <person name="Wang Y."/>
            <person name="Zheng X."/>
            <person name="Cao C."/>
            <person name="Yi Q."/>
            <person name="Zhu Y."/>
            <person name="Wang L."/>
            <person name="Dong Z."/>
            <person name="Huang Y."/>
            <person name="Huang L."/>
            <person name="Du W."/>
        </authorList>
    </citation>
    <scope>NUCLEOTIDE SEQUENCE [LARGE SCALE GENOMIC DNA]</scope>
    <source>
        <strain evidence="9 10">Z-D1-2</strain>
    </source>
</reference>
<keyword evidence="4 6" id="KW-1133">Transmembrane helix</keyword>
<evidence type="ECO:0000256" key="3">
    <source>
        <dbReference type="ARBA" id="ARBA00022692"/>
    </source>
</evidence>
<dbReference type="NCBIfam" id="TIGR03954">
    <property type="entry name" value="integ_memb_HG"/>
    <property type="match status" value="1"/>
</dbReference>
<feature type="domain" description="DUF3817" evidence="7">
    <location>
        <begin position="10"/>
        <end position="94"/>
    </location>
</feature>
<dbReference type="Pfam" id="PF12823">
    <property type="entry name" value="DUF3817"/>
    <property type="match status" value="1"/>
</dbReference>
<accession>A0A2T4DVL6</accession>
<evidence type="ECO:0000313" key="11">
    <source>
        <dbReference type="Proteomes" id="UP000636010"/>
    </source>
</evidence>